<name>A0ACC0UPI8_9AGAM</name>
<evidence type="ECO:0000313" key="2">
    <source>
        <dbReference type="Proteomes" id="UP001207468"/>
    </source>
</evidence>
<comment type="caution">
    <text evidence="1">The sequence shown here is derived from an EMBL/GenBank/DDBJ whole genome shotgun (WGS) entry which is preliminary data.</text>
</comment>
<reference evidence="1" key="1">
    <citation type="submission" date="2021-03" db="EMBL/GenBank/DDBJ databases">
        <title>Evolutionary priming and transition to the ectomycorrhizal habit in an iconic lineage of mushroom-forming fungi: is preadaptation a requirement?</title>
        <authorList>
            <consortium name="DOE Joint Genome Institute"/>
            <person name="Looney B.P."/>
            <person name="Miyauchi S."/>
            <person name="Morin E."/>
            <person name="Drula E."/>
            <person name="Courty P.E."/>
            <person name="Chicoki N."/>
            <person name="Fauchery L."/>
            <person name="Kohler A."/>
            <person name="Kuo A."/>
            <person name="LaButti K."/>
            <person name="Pangilinan J."/>
            <person name="Lipzen A."/>
            <person name="Riley R."/>
            <person name="Andreopoulos W."/>
            <person name="He G."/>
            <person name="Johnson J."/>
            <person name="Barry K.W."/>
            <person name="Grigoriev I.V."/>
            <person name="Nagy L."/>
            <person name="Hibbett D."/>
            <person name="Henrissat B."/>
            <person name="Matheny P.B."/>
            <person name="Labbe J."/>
            <person name="Martin A.F."/>
        </authorList>
    </citation>
    <scope>NUCLEOTIDE SEQUENCE</scope>
    <source>
        <strain evidence="1">BPL698</strain>
    </source>
</reference>
<proteinExistence type="predicted"/>
<dbReference type="Proteomes" id="UP001207468">
    <property type="component" value="Unassembled WGS sequence"/>
</dbReference>
<gene>
    <name evidence="1" type="ORF">F5148DRAFT_1273416</name>
</gene>
<organism evidence="1 2">
    <name type="scientific">Russula earlei</name>
    <dbReference type="NCBI Taxonomy" id="71964"/>
    <lineage>
        <taxon>Eukaryota</taxon>
        <taxon>Fungi</taxon>
        <taxon>Dikarya</taxon>
        <taxon>Basidiomycota</taxon>
        <taxon>Agaricomycotina</taxon>
        <taxon>Agaricomycetes</taxon>
        <taxon>Russulales</taxon>
        <taxon>Russulaceae</taxon>
        <taxon>Russula</taxon>
    </lineage>
</organism>
<accession>A0ACC0UPI8</accession>
<keyword evidence="2" id="KW-1185">Reference proteome</keyword>
<sequence>MADDDFDLYGEDDGFVKKGGELEVEGEEATQEILDPRVGEKRPREEDDSDAQAAPVPVQSYLTKQDLPTGPRVPSGPTTNSGIPNGVMQSNSAISQSQTMVEDGYDSLYIGDLQWWTTDEDLRKVAISVGVSVDHQDITFSEHKVNGKSKGIAYVECGSPANAAAIKEWFDNNDFQNRRATANLTSSSQGNPFRTLPKEPPPRQQQGAVQGQQSGVVRGSTMPFRGGRVAPGSNMASRGGMIGGMSAMPNNMMAGGGFHSGFVGRGGMVPQGPRGFMRGGMMGGGMGMGMMPGMGRGAFNSMTGMGGGFGMQGHFNPAFMQGGNVPTTVGGQGGPFPPDGPRKRYRLDESR</sequence>
<evidence type="ECO:0000313" key="1">
    <source>
        <dbReference type="EMBL" id="KAI9513012.1"/>
    </source>
</evidence>
<dbReference type="EMBL" id="JAGFNK010000004">
    <property type="protein sequence ID" value="KAI9513012.1"/>
    <property type="molecule type" value="Genomic_DNA"/>
</dbReference>
<protein>
    <submittedName>
        <fullName evidence="1">Uncharacterized protein</fullName>
    </submittedName>
</protein>